<evidence type="ECO:0000313" key="3">
    <source>
        <dbReference type="Proteomes" id="UP001519363"/>
    </source>
</evidence>
<dbReference type="Proteomes" id="UP001519363">
    <property type="component" value="Unassembled WGS sequence"/>
</dbReference>
<dbReference type="Pfam" id="PF19457">
    <property type="entry name" value="DUF5994"/>
    <property type="match status" value="1"/>
</dbReference>
<dbReference type="EMBL" id="JAGIOO010000001">
    <property type="protein sequence ID" value="MBP2479294.1"/>
    <property type="molecule type" value="Genomic_DNA"/>
</dbReference>
<protein>
    <submittedName>
        <fullName evidence="2">Uncharacterized protein</fullName>
    </submittedName>
</protein>
<sequence length="145" mass="15914">MKSLVRRTPRLWLKPDASGPGRIDGAWWPLSKDLLAELPPLLPALVRRLGRVDRLIYHPANWLPAGNRLTVGAGAVLLSGLHSQPPDTVTVLGQGRRCLTLLVPPPETTPEFARATAPTITRRHHPTPFGDTATQRWEADGGSFR</sequence>
<dbReference type="RefSeq" id="WP_086789671.1">
    <property type="nucleotide sequence ID" value="NZ_JAGIOO010000001.1"/>
</dbReference>
<name>A0ABS5ARU3_9PSEU</name>
<dbReference type="InterPro" id="IPR046036">
    <property type="entry name" value="DUF5994"/>
</dbReference>
<accession>A0ABS5ARU3</accession>
<evidence type="ECO:0000313" key="2">
    <source>
        <dbReference type="EMBL" id="MBP2479294.1"/>
    </source>
</evidence>
<evidence type="ECO:0000256" key="1">
    <source>
        <dbReference type="SAM" id="MobiDB-lite"/>
    </source>
</evidence>
<comment type="caution">
    <text evidence="2">The sequence shown here is derived from an EMBL/GenBank/DDBJ whole genome shotgun (WGS) entry which is preliminary data.</text>
</comment>
<gene>
    <name evidence="2" type="ORF">JOF53_008166</name>
</gene>
<organism evidence="2 3">
    <name type="scientific">Crossiella equi</name>
    <dbReference type="NCBI Taxonomy" id="130796"/>
    <lineage>
        <taxon>Bacteria</taxon>
        <taxon>Bacillati</taxon>
        <taxon>Actinomycetota</taxon>
        <taxon>Actinomycetes</taxon>
        <taxon>Pseudonocardiales</taxon>
        <taxon>Pseudonocardiaceae</taxon>
        <taxon>Crossiella</taxon>
    </lineage>
</organism>
<reference evidence="2 3" key="1">
    <citation type="submission" date="2021-03" db="EMBL/GenBank/DDBJ databases">
        <title>Sequencing the genomes of 1000 actinobacteria strains.</title>
        <authorList>
            <person name="Klenk H.-P."/>
        </authorList>
    </citation>
    <scope>NUCLEOTIDE SEQUENCE [LARGE SCALE GENOMIC DNA]</scope>
    <source>
        <strain evidence="2 3">DSM 44580</strain>
    </source>
</reference>
<feature type="region of interest" description="Disordered" evidence="1">
    <location>
        <begin position="121"/>
        <end position="145"/>
    </location>
</feature>
<keyword evidence="3" id="KW-1185">Reference proteome</keyword>
<proteinExistence type="predicted"/>